<comment type="caution">
    <text evidence="1">The sequence shown here is derived from an EMBL/GenBank/DDBJ whole genome shotgun (WGS) entry which is preliminary data.</text>
</comment>
<dbReference type="OrthoDB" id="3666466at2"/>
<dbReference type="RefSeq" id="WP_050375878.1">
    <property type="nucleotide sequence ID" value="NZ_KQ257835.1"/>
</dbReference>
<gene>
    <name evidence="1" type="ORF">IQ63_45125</name>
</gene>
<dbReference type="Gene3D" id="1.25.10.10">
    <property type="entry name" value="Leucine-rich Repeat Variant"/>
    <property type="match status" value="3"/>
</dbReference>
<dbReference type="Proteomes" id="UP000037151">
    <property type="component" value="Unassembled WGS sequence"/>
</dbReference>
<sequence>MDDVLQGLAANPALPGELVDRLIGVADDDVVGVLAEREDLSRGQVVALVGRGEGAVLSLAWAGKLAVGDVDPVSQPLAAIAMLDQGLGDVEWARVLAGDPVVEHREKLASCPGLPDDVVERLAGDVDVSVVAELAWFASAEVAAGLARHPHAEVRIAVAGNSQTPPEVLAMLVTGVGLPPVRWCVVCERVEIPFVHPSDCPRSDCDLPSGAACDGSHQSSVHSILHRVAGNPGTPAEAVVGFADHPEMLIRWQVAERADLPQDVYARLAVDAYAGVRGAGAGNPAIGEAVARVLAGDEDVSVLRELAHNPAVPLDVLVSVAGVSKIGAELLPRVAAASPAEVEELATSRSSSVRALVALRSDLPEAVRDALVVDPDAKVVKAVARHPGLSEGQLRGMVERHGVRVAAQVAVNPDVPWGLLEELALQVRPVGKVLRAVAGRPDARGAALVACLGEVRARRVAAAHPALPVEVIVELLGHEEDDVVEAAASNPSLPVEVMLRLLA</sequence>
<dbReference type="AlphaFoldDB" id="A0A0L0JC06"/>
<accession>A0A0L0JC06</accession>
<organism evidence="1 2">
    <name type="scientific">Streptomyces acidiscabies</name>
    <dbReference type="NCBI Taxonomy" id="42234"/>
    <lineage>
        <taxon>Bacteria</taxon>
        <taxon>Bacillati</taxon>
        <taxon>Actinomycetota</taxon>
        <taxon>Actinomycetes</taxon>
        <taxon>Kitasatosporales</taxon>
        <taxon>Streptomycetaceae</taxon>
        <taxon>Streptomyces</taxon>
    </lineage>
</organism>
<name>A0A0L0JC06_9ACTN</name>
<evidence type="ECO:0008006" key="3">
    <source>
        <dbReference type="Google" id="ProtNLM"/>
    </source>
</evidence>
<evidence type="ECO:0000313" key="1">
    <source>
        <dbReference type="EMBL" id="KND23262.1"/>
    </source>
</evidence>
<dbReference type="InterPro" id="IPR011989">
    <property type="entry name" value="ARM-like"/>
</dbReference>
<dbReference type="PATRIC" id="fig|42234.21.peg.9268"/>
<reference evidence="2" key="1">
    <citation type="submission" date="2014-07" db="EMBL/GenBank/DDBJ databases">
        <title>Genome sequencing of plant-pathogenic Streptomyces species.</title>
        <authorList>
            <person name="Harrison J."/>
            <person name="Sapp M."/>
            <person name="Thwaites R."/>
            <person name="Studholme D.J."/>
        </authorList>
    </citation>
    <scope>NUCLEOTIDE SEQUENCE [LARGE SCALE GENOMIC DNA]</scope>
    <source>
        <strain evidence="2">NCPPB 4445</strain>
    </source>
</reference>
<protein>
    <recommendedName>
        <fullName evidence="3">Leucine rich repeat variant</fullName>
    </recommendedName>
</protein>
<proteinExistence type="predicted"/>
<evidence type="ECO:0000313" key="2">
    <source>
        <dbReference type="Proteomes" id="UP000037151"/>
    </source>
</evidence>
<dbReference type="EMBL" id="JPPY01000263">
    <property type="protein sequence ID" value="KND23262.1"/>
    <property type="molecule type" value="Genomic_DNA"/>
</dbReference>